<dbReference type="InterPro" id="IPR002017">
    <property type="entry name" value="Spectrin_repeat"/>
</dbReference>
<dbReference type="Gene3D" id="1.20.58.60">
    <property type="match status" value="4"/>
</dbReference>
<evidence type="ECO:0000256" key="2">
    <source>
        <dbReference type="ARBA" id="ARBA00022490"/>
    </source>
</evidence>
<dbReference type="GO" id="GO:0005886">
    <property type="term" value="C:plasma membrane"/>
    <property type="evidence" value="ECO:0007669"/>
    <property type="project" value="UniProtKB-SubCell"/>
</dbReference>
<keyword evidence="3" id="KW-0206">Cytoskeleton</keyword>
<keyword evidence="4" id="KW-0175">Coiled coil</keyword>
<dbReference type="Gene3D" id="3.30.920.20">
    <property type="entry name" value="Gas2-like domain"/>
    <property type="match status" value="1"/>
</dbReference>
<reference evidence="6" key="1">
    <citation type="submission" date="2021-02" db="EMBL/GenBank/DDBJ databases">
        <authorList>
            <person name="Nowell W R."/>
        </authorList>
    </citation>
    <scope>NUCLEOTIDE SEQUENCE</scope>
</reference>
<protein>
    <recommendedName>
        <fullName evidence="5">GAR domain-containing protein</fullName>
    </recommendedName>
</protein>
<feature type="coiled-coil region" evidence="4">
    <location>
        <begin position="65"/>
        <end position="113"/>
    </location>
</feature>
<feature type="coiled-coil region" evidence="4">
    <location>
        <begin position="438"/>
        <end position="465"/>
    </location>
</feature>
<dbReference type="GO" id="GO:0051764">
    <property type="term" value="P:actin crosslink formation"/>
    <property type="evidence" value="ECO:0007669"/>
    <property type="project" value="TreeGrafter"/>
</dbReference>
<accession>A0A8S2M6Q7</accession>
<evidence type="ECO:0000256" key="3">
    <source>
        <dbReference type="ARBA" id="ARBA00023212"/>
    </source>
</evidence>
<sequence>MSNKHSLSSTIDNNHDVLHTSTSFESTPNVQHGENRIILDMHDVAGRLTSYHNQLNQYVYLTENLNELRINVEHIKTLHVEIEREKPIVHNLIERATNINEQLSMISRDLENKRLEISDINYGLGNLIEQFIIRLDQFNIKYARLTEWLENNEKEMENNIQLSTINTDNEKFKNILNTGIYLQSDLTSLQESLQAIDLIIQDFQQATENTDGGKSAMIFKRLQQCFELLSTNYFDFLKHCKQTSDMCEGHLILFDEINHLDEEFRRSLNEFDQHLAINEKNQEDDNALQVLLLNIQQPLDKLCMLSTHEPTSPSMFVTSNNHIHNRIKEHVSYNLITNQIDEFLVTTDRLLKQQLTLETCQDLLIKHSKLPVEQLKVLNEQLINFYSSANLLNLYEQLKLTKPIDHSNLTVTFQKQTDDLIENYVTIEQRILQYIELLENIRQKTDQYQLAKEHAENSIEQAKQLVQLNETIILPLDNEQIVVVLQKYKDIGNQLRSMSSTIDEYKTIGFTLISTVQRYIDSDFIEQEITSIDKIWSEYVEYIFDTFDYVQLHQEDLQEFYQLATNLLTSINEKQTQIETISYNELKDFQDEIEKLNENNSSTPKNQFVDELHHHINEIELEMNELSELLVVSTTDAISTQPIKLNEQIMDNDVVHNELELRKQALDKLHSKIETSKQIISNTDDTDSVKAFDEKLTLLNQHWLIMKQTNELREENLVLTQLCANNFWSEYNELSTFLNNTSELLLKIRRRSTSRHCLEEEQDKFDQLENDFSNHEIKFQEILQIHGLQLLTLLSTNNQQETDDIYRCLHELKQQWNRVKTDLNTCQNELLQSRIKSDELNAKLENVSTWINDKSSFTTTTTQIHTNNELENIRTFKESLDNKYIDIVNLKQDYVDIEQQNECVIEENSSPVEKQFVEIDTKWIQLKDKVQEQKTLIYETALRQNRIGDIIADITQSLDACTVKLSILTESSSDINLNDIKQIEIYIAKLRILLNDIELISYDIEQLRQSNYEDRNYVSSINNRWEELLQQTNDKYNLLEKKLQEFKIKQKLFDQIHHELNLIDKQVTESTINAKYPLIIERLEHIEEQIITEFIDDDSEQLNDLKKHLNDVKERTWKKGQELIQLTQSIEIFHTSLKKFTTWLTESERFLNTQKSIPRRFALFQTLLQQADEHRAFQNQLETYKQHYIDLDKLATRLQYVLPKNDSIYIRNSLISVQTRWQNINTRANEKMKELEKAVQAAKKIIRPVVADIDRIKSEVHRQTSLCQCPKKYDVQQMGEGRYRFGESQSLRLVRILRSTVMVRVGGGWTALDEFLVRHDPCRGNRNMMFFKP</sequence>
<dbReference type="SMART" id="SM00150">
    <property type="entry name" value="SPEC"/>
    <property type="match status" value="3"/>
</dbReference>
<evidence type="ECO:0000256" key="4">
    <source>
        <dbReference type="SAM" id="Coils"/>
    </source>
</evidence>
<dbReference type="GO" id="GO:0005884">
    <property type="term" value="C:actin filament"/>
    <property type="evidence" value="ECO:0007669"/>
    <property type="project" value="TreeGrafter"/>
</dbReference>
<dbReference type="PANTHER" id="PTHR46756">
    <property type="entry name" value="TRANSGELIN"/>
    <property type="match status" value="1"/>
</dbReference>
<dbReference type="Pfam" id="PF00435">
    <property type="entry name" value="Spectrin"/>
    <property type="match status" value="1"/>
</dbReference>
<comment type="subcellular location">
    <subcellularLocation>
        <location evidence="1">Cytoplasm</location>
        <location evidence="1">Cytoskeleton</location>
    </subcellularLocation>
</comment>
<dbReference type="GO" id="GO:0008017">
    <property type="term" value="F:microtubule binding"/>
    <property type="evidence" value="ECO:0007669"/>
    <property type="project" value="InterPro"/>
</dbReference>
<keyword evidence="2" id="KW-0963">Cytoplasm</keyword>
<gene>
    <name evidence="6" type="ORF">BYL167_LOCUS10548</name>
</gene>
<feature type="domain" description="GAR" evidence="5">
    <location>
        <begin position="1251"/>
        <end position="1323"/>
    </location>
</feature>
<dbReference type="InterPro" id="IPR018159">
    <property type="entry name" value="Spectrin/alpha-actinin"/>
</dbReference>
<dbReference type="InterPro" id="IPR036534">
    <property type="entry name" value="GAR_dom_sf"/>
</dbReference>
<evidence type="ECO:0000313" key="6">
    <source>
        <dbReference type="EMBL" id="CAF3941614.1"/>
    </source>
</evidence>
<evidence type="ECO:0000256" key="1">
    <source>
        <dbReference type="ARBA" id="ARBA00004245"/>
    </source>
</evidence>
<dbReference type="Pfam" id="PF02187">
    <property type="entry name" value="GAS2"/>
    <property type="match status" value="1"/>
</dbReference>
<dbReference type="PANTHER" id="PTHR46756:SF18">
    <property type="entry name" value="GAS2-LIKE PROTEIN PICKLED EGGS"/>
    <property type="match status" value="1"/>
</dbReference>
<dbReference type="GO" id="GO:0051015">
    <property type="term" value="F:actin filament binding"/>
    <property type="evidence" value="ECO:0007669"/>
    <property type="project" value="TreeGrafter"/>
</dbReference>
<organism evidence="6 7">
    <name type="scientific">Rotaria magnacalcarata</name>
    <dbReference type="NCBI Taxonomy" id="392030"/>
    <lineage>
        <taxon>Eukaryota</taxon>
        <taxon>Metazoa</taxon>
        <taxon>Spiralia</taxon>
        <taxon>Gnathifera</taxon>
        <taxon>Rotifera</taxon>
        <taxon>Eurotatoria</taxon>
        <taxon>Bdelloidea</taxon>
        <taxon>Philodinida</taxon>
        <taxon>Philodinidae</taxon>
        <taxon>Rotaria</taxon>
    </lineage>
</organism>
<dbReference type="Proteomes" id="UP000681967">
    <property type="component" value="Unassembled WGS sequence"/>
</dbReference>
<dbReference type="EMBL" id="CAJOBH010003185">
    <property type="protein sequence ID" value="CAF3941614.1"/>
    <property type="molecule type" value="Genomic_DNA"/>
</dbReference>
<name>A0A8S2M6Q7_9BILA</name>
<feature type="coiled-coil region" evidence="4">
    <location>
        <begin position="1218"/>
        <end position="1245"/>
    </location>
</feature>
<evidence type="ECO:0000313" key="7">
    <source>
        <dbReference type="Proteomes" id="UP000681967"/>
    </source>
</evidence>
<evidence type="ECO:0000259" key="5">
    <source>
        <dbReference type="PROSITE" id="PS51460"/>
    </source>
</evidence>
<feature type="coiled-coil region" evidence="4">
    <location>
        <begin position="1022"/>
        <end position="1049"/>
    </location>
</feature>
<dbReference type="InterPro" id="IPR003108">
    <property type="entry name" value="GAR_dom"/>
</dbReference>
<dbReference type="PROSITE" id="PS51460">
    <property type="entry name" value="GAR"/>
    <property type="match status" value="1"/>
</dbReference>
<proteinExistence type="predicted"/>
<dbReference type="SUPFAM" id="SSF46966">
    <property type="entry name" value="Spectrin repeat"/>
    <property type="match status" value="5"/>
</dbReference>
<dbReference type="GO" id="GO:0008093">
    <property type="term" value="F:cytoskeletal anchor activity"/>
    <property type="evidence" value="ECO:0007669"/>
    <property type="project" value="TreeGrafter"/>
</dbReference>
<dbReference type="SMART" id="SM00243">
    <property type="entry name" value="GAS2"/>
    <property type="match status" value="1"/>
</dbReference>
<dbReference type="SUPFAM" id="SSF143575">
    <property type="entry name" value="GAS2 domain-like"/>
    <property type="match status" value="1"/>
</dbReference>
<comment type="caution">
    <text evidence="6">The sequence shown here is derived from an EMBL/GenBank/DDBJ whole genome shotgun (WGS) entry which is preliminary data.</text>
</comment>